<keyword evidence="2" id="KW-1185">Reference proteome</keyword>
<sequence>MNHRSEVRGAGLGLRRSLLSPFAQAPGSRDRVDFLEVAPENWMHLGGALGRTFREWTEAKPFVCHGLSLDIGGPRPLDRDFLRDLRSFLDTHGIRDYTEHLSACGDEFGHLYDLMPIPFTEDAVRHVAERVGVVQDLLGMRIALENVSYYAQPGAEMSEAEFVSAVIETADCDLLLDVNNIVVNAINHRYDPLDFLDRVPLDRVRYLHVAGHHEEAPDLRVDTHGADICTDVWALLDEVYRRLGPVPTLLERDFNFPPLQDLLAEVARVRAMLEASEAVMEVRRRA</sequence>
<dbReference type="SUPFAM" id="SSF51658">
    <property type="entry name" value="Xylose isomerase-like"/>
    <property type="match status" value="1"/>
</dbReference>
<reference evidence="1 2" key="1">
    <citation type="submission" date="2013-12" db="EMBL/GenBank/DDBJ databases">
        <authorList>
            <consortium name="DOE Joint Genome Institute"/>
            <person name="Muyzer G."/>
            <person name="Huntemann M."/>
            <person name="Han J."/>
            <person name="Chen A."/>
            <person name="Kyrpides N."/>
            <person name="Mavromatis K."/>
            <person name="Markowitz V."/>
            <person name="Palaniappan K."/>
            <person name="Ivanova N."/>
            <person name="Schaumberg A."/>
            <person name="Pati A."/>
            <person name="Liolios K."/>
            <person name="Nordberg H.P."/>
            <person name="Cantor M.N."/>
            <person name="Hua S.X."/>
            <person name="Woyke T."/>
        </authorList>
    </citation>
    <scope>NUCLEOTIDE SEQUENCE [LARGE SCALE GENOMIC DNA]</scope>
    <source>
        <strain evidence="1 2">ARh 1</strain>
    </source>
</reference>
<dbReference type="Pfam" id="PF05114">
    <property type="entry name" value="MbnB_TglH_ChrH"/>
    <property type="match status" value="1"/>
</dbReference>
<dbReference type="NCBIfam" id="NF003818">
    <property type="entry name" value="PRK05409.1"/>
    <property type="match status" value="1"/>
</dbReference>
<proteinExistence type="predicted"/>
<dbReference type="STRING" id="713585.THITH_11540"/>
<dbReference type="EMBL" id="CP007029">
    <property type="protein sequence ID" value="AHE98776.1"/>
    <property type="molecule type" value="Genomic_DNA"/>
</dbReference>
<dbReference type="KEGG" id="tti:THITH_11540"/>
<dbReference type="InterPro" id="IPR007801">
    <property type="entry name" value="MbnB/TglH/ChrH"/>
</dbReference>
<dbReference type="AlphaFoldDB" id="W0DK03"/>
<protein>
    <submittedName>
        <fullName evidence="1">Uncharacterized protein</fullName>
    </submittedName>
</protein>
<gene>
    <name evidence="1" type="ORF">THITH_11540</name>
</gene>
<accession>W0DK03</accession>
<dbReference type="PANTHER" id="PTHR42194">
    <property type="entry name" value="UPF0276 PROTEIN HI_1600"/>
    <property type="match status" value="1"/>
</dbReference>
<dbReference type="Gene3D" id="3.20.20.150">
    <property type="entry name" value="Divalent-metal-dependent TIM barrel enzymes"/>
    <property type="match status" value="1"/>
</dbReference>
<dbReference type="Proteomes" id="UP000005289">
    <property type="component" value="Chromosome"/>
</dbReference>
<name>W0DK03_9GAMM</name>
<evidence type="ECO:0000313" key="2">
    <source>
        <dbReference type="Proteomes" id="UP000005289"/>
    </source>
</evidence>
<dbReference type="RefSeq" id="WP_006748003.1">
    <property type="nucleotide sequence ID" value="NZ_CP007029.1"/>
</dbReference>
<dbReference type="InterPro" id="IPR036237">
    <property type="entry name" value="Xyl_isomerase-like_sf"/>
</dbReference>
<dbReference type="PANTHER" id="PTHR42194:SF1">
    <property type="entry name" value="UPF0276 PROTEIN HI_1600"/>
    <property type="match status" value="1"/>
</dbReference>
<organism evidence="1 2">
    <name type="scientific">Thioalkalivibrio paradoxus ARh 1</name>
    <dbReference type="NCBI Taxonomy" id="713585"/>
    <lineage>
        <taxon>Bacteria</taxon>
        <taxon>Pseudomonadati</taxon>
        <taxon>Pseudomonadota</taxon>
        <taxon>Gammaproteobacteria</taxon>
        <taxon>Chromatiales</taxon>
        <taxon>Ectothiorhodospiraceae</taxon>
        <taxon>Thioalkalivibrio</taxon>
    </lineage>
</organism>
<evidence type="ECO:0000313" key="1">
    <source>
        <dbReference type="EMBL" id="AHE98776.1"/>
    </source>
</evidence>
<dbReference type="HOGENOM" id="CLU_064263_0_0_6"/>